<comment type="similarity">
    <text evidence="1 8 9">Belongs to the peptidase S8 family.</text>
</comment>
<dbReference type="PROSITE" id="PS00136">
    <property type="entry name" value="SUBTILASE_ASP"/>
    <property type="match status" value="1"/>
</dbReference>
<dbReference type="Proteomes" id="UP000273119">
    <property type="component" value="Unassembled WGS sequence"/>
</dbReference>
<dbReference type="PROSITE" id="PS00138">
    <property type="entry name" value="SUBTILASE_SER"/>
    <property type="match status" value="1"/>
</dbReference>
<evidence type="ECO:0000256" key="4">
    <source>
        <dbReference type="ARBA" id="ARBA00022729"/>
    </source>
</evidence>
<feature type="domain" description="PA" evidence="12">
    <location>
        <begin position="456"/>
        <end position="549"/>
    </location>
</feature>
<proteinExistence type="inferred from homology"/>
<dbReference type="EMBL" id="QQXL01000006">
    <property type="protein sequence ID" value="RKW69901.1"/>
    <property type="molecule type" value="Genomic_DNA"/>
</dbReference>
<sequence length="1111" mass="113777">MSHRPLRRRLALGVLVIATGTSLTFASTLPANAAKTPSDSDGGAFSASESRLDALQNLKVAGPVRDSDGEVSAYVQFSGQGAFGSTQSNAVRQGKQKPAKKVAEVKKIRASITAKAKSAAKSADADVLYQTTNTIPGVALTGDADKIRALASRSDVVKITGIVPKNPENAGSAIDSGALASWQKLDQTGEGVTIAVLDTGVDYTHAGFGGPGTAEAYKKAQASPTLPKANTRLLDNKKFIGGWDLVGDDYDANSNNPTYQPIPKPDPNPLDCSTAGHGSHVAGTAAGYGVTADGKTFRGDYSKLTAEQVKAMRVAPGSAPKASLVGIRVFGCVGSSSVVGQALDYVLDPNSDGDFSDRAQVVNMSLGSDATPTQDPENDIVDALTKQGILSVVSSGNASDVTDVGGSPGNSRSSLTVANTVSSLASVDETKVTAPADLAGSYGSQLSSNFPWTGPVTGDVVMVNGDASVTGCSAITDPAVKGKWVWLHWTDDPTGVSLPCGSAARFNNAKAAGATGVVLDSPSDLFNAGIAGNTTIPGVQLTKTSAAKLQGAAKAGTLKVSVDPAQRGKVIAETGAKDTMNVSSSRGVHGSNGVSKPDVGAAGTSVGSVAVASGNGASVKTGTSMAAPHVAGIAALVAASGNYTPYQVKSLIMNTAATDVKRDGVAFGPHRVGSGRVMADAALKTPVYAYDKTAPDLTTSVFGVVEAAKGTTKLSRTIELRNVTTKARTYNVGYLAATSMPGAKVTVDKKKVTVPSKGLATVKVTLTLKSAQMEKSMDKTMDANQLGFARTYLADVTGRVEFTSAGGSASQADPTLRVPVTAAPKPVSDMSAKNVKVNLSKKTATVGLAGRGVDQGSGAENFLSKASTLTLGHSSARLGEKTDTVPSARPMDLQYVGANSTAPSVGAANGRLDIGLSTWGNWSSLTGTASGNTNQLQADIDVNGDGKADFRSFTTAADDLDLTLVATVNVATGEQVELQPLNGVFGDIDSNTYDTNVAVLPVSLKALGVTAENSSKLRYRVVTWSDYNKNDSGQTVSVDNTPWISYDPFKPSVQVQSPGTMVTDLPGQRLSVKFADTAQQLLVLHHLNATGDLSGKTAGQDGGKAEVVSFR</sequence>
<dbReference type="PANTHER" id="PTHR43806">
    <property type="entry name" value="PEPTIDASE S8"/>
    <property type="match status" value="1"/>
</dbReference>
<name>A0A496PHD7_9MICC</name>
<comment type="caution">
    <text evidence="13">The sequence shown here is derived from an EMBL/GenBank/DDBJ whole genome shotgun (WGS) entry which is preliminary data.</text>
</comment>
<dbReference type="PROSITE" id="PS51892">
    <property type="entry name" value="SUBTILASE"/>
    <property type="match status" value="1"/>
</dbReference>
<dbReference type="Pfam" id="PF00082">
    <property type="entry name" value="Peptidase_S8"/>
    <property type="match status" value="1"/>
</dbReference>
<evidence type="ECO:0000256" key="5">
    <source>
        <dbReference type="ARBA" id="ARBA00022801"/>
    </source>
</evidence>
<evidence type="ECO:0000313" key="14">
    <source>
        <dbReference type="Proteomes" id="UP000273119"/>
    </source>
</evidence>
<dbReference type="InterPro" id="IPR050131">
    <property type="entry name" value="Peptidase_S8_subtilisin-like"/>
</dbReference>
<dbReference type="InterPro" id="IPR000209">
    <property type="entry name" value="Peptidase_S8/S53_dom"/>
</dbReference>
<dbReference type="GO" id="GO:0004252">
    <property type="term" value="F:serine-type endopeptidase activity"/>
    <property type="evidence" value="ECO:0007669"/>
    <property type="project" value="UniProtKB-UniRule"/>
</dbReference>
<evidence type="ECO:0000256" key="9">
    <source>
        <dbReference type="RuleBase" id="RU003355"/>
    </source>
</evidence>
<dbReference type="InterPro" id="IPR036852">
    <property type="entry name" value="Peptidase_S8/S53_dom_sf"/>
</dbReference>
<evidence type="ECO:0000259" key="11">
    <source>
        <dbReference type="Pfam" id="PF00082"/>
    </source>
</evidence>
<evidence type="ECO:0000256" key="7">
    <source>
        <dbReference type="PIRSR" id="PIRSR615500-1"/>
    </source>
</evidence>
<evidence type="ECO:0000256" key="10">
    <source>
        <dbReference type="SAM" id="SignalP"/>
    </source>
</evidence>
<evidence type="ECO:0000256" key="8">
    <source>
        <dbReference type="PROSITE-ProRule" id="PRU01240"/>
    </source>
</evidence>
<dbReference type="PANTHER" id="PTHR43806:SF11">
    <property type="entry name" value="CEREVISIN-RELATED"/>
    <property type="match status" value="1"/>
</dbReference>
<evidence type="ECO:0000256" key="3">
    <source>
        <dbReference type="ARBA" id="ARBA00022670"/>
    </source>
</evidence>
<dbReference type="AlphaFoldDB" id="A0A496PHD7"/>
<keyword evidence="4 10" id="KW-0732">Signal</keyword>
<evidence type="ECO:0000259" key="12">
    <source>
        <dbReference type="Pfam" id="PF02225"/>
    </source>
</evidence>
<dbReference type="Pfam" id="PF02225">
    <property type="entry name" value="PA"/>
    <property type="match status" value="1"/>
</dbReference>
<dbReference type="InterPro" id="IPR023827">
    <property type="entry name" value="Peptidase_S8_Asp-AS"/>
</dbReference>
<accession>A0A496PHD7</accession>
<evidence type="ECO:0000313" key="13">
    <source>
        <dbReference type="EMBL" id="RKW69901.1"/>
    </source>
</evidence>
<dbReference type="SUPFAM" id="SSF52743">
    <property type="entry name" value="Subtilisin-like"/>
    <property type="match status" value="1"/>
</dbReference>
<dbReference type="InterPro" id="IPR022398">
    <property type="entry name" value="Peptidase_S8_His-AS"/>
</dbReference>
<keyword evidence="5 8" id="KW-0378">Hydrolase</keyword>
<dbReference type="InterPro" id="IPR023828">
    <property type="entry name" value="Peptidase_S8_Ser-AS"/>
</dbReference>
<evidence type="ECO:0000256" key="1">
    <source>
        <dbReference type="ARBA" id="ARBA00011073"/>
    </source>
</evidence>
<feature type="active site" description="Charge relay system" evidence="7 8">
    <location>
        <position position="198"/>
    </location>
</feature>
<feature type="chain" id="PRO_5019738536" evidence="10">
    <location>
        <begin position="34"/>
        <end position="1111"/>
    </location>
</feature>
<feature type="active site" description="Charge relay system" evidence="7 8">
    <location>
        <position position="277"/>
    </location>
</feature>
<dbReference type="PRINTS" id="PR00723">
    <property type="entry name" value="SUBTILISIN"/>
</dbReference>
<organism evidence="13 14">
    <name type="scientific">Galactobacter caseinivorans</name>
    <dbReference type="NCBI Taxonomy" id="2676123"/>
    <lineage>
        <taxon>Bacteria</taxon>
        <taxon>Bacillati</taxon>
        <taxon>Actinomycetota</taxon>
        <taxon>Actinomycetes</taxon>
        <taxon>Micrococcales</taxon>
        <taxon>Micrococcaceae</taxon>
        <taxon>Galactobacter</taxon>
    </lineage>
</organism>
<reference evidence="13 14" key="1">
    <citation type="submission" date="2018-07" db="EMBL/GenBank/DDBJ databases">
        <title>Arthrobacter sp. nov., isolated from raw cow's milk with high bacterial count.</title>
        <authorList>
            <person name="Hahne J."/>
            <person name="Isele D."/>
            <person name="Lipski A."/>
        </authorList>
    </citation>
    <scope>NUCLEOTIDE SEQUENCE [LARGE SCALE GENOMIC DNA]</scope>
    <source>
        <strain evidence="13 14">JZ R-183</strain>
    </source>
</reference>
<feature type="signal peptide" evidence="10">
    <location>
        <begin position="1"/>
        <end position="33"/>
    </location>
</feature>
<dbReference type="InterPro" id="IPR015500">
    <property type="entry name" value="Peptidase_S8_subtilisin-rel"/>
</dbReference>
<feature type="domain" description="Peptidase S8/S53" evidence="11">
    <location>
        <begin position="189"/>
        <end position="664"/>
    </location>
</feature>
<evidence type="ECO:0000256" key="2">
    <source>
        <dbReference type="ARBA" id="ARBA00022512"/>
    </source>
</evidence>
<gene>
    <name evidence="13" type="ORF">DWQ67_10520</name>
</gene>
<keyword evidence="3 8" id="KW-0645">Protease</keyword>
<dbReference type="Gene3D" id="3.40.50.200">
    <property type="entry name" value="Peptidase S8/S53 domain"/>
    <property type="match status" value="2"/>
</dbReference>
<dbReference type="PROSITE" id="PS00137">
    <property type="entry name" value="SUBTILASE_HIS"/>
    <property type="match status" value="1"/>
</dbReference>
<evidence type="ECO:0000256" key="6">
    <source>
        <dbReference type="ARBA" id="ARBA00022825"/>
    </source>
</evidence>
<keyword evidence="14" id="KW-1185">Reference proteome</keyword>
<keyword evidence="2" id="KW-0134">Cell wall</keyword>
<dbReference type="InterPro" id="IPR003137">
    <property type="entry name" value="PA_domain"/>
</dbReference>
<dbReference type="RefSeq" id="WP_121485572.1">
    <property type="nucleotide sequence ID" value="NZ_QQXL01000006.1"/>
</dbReference>
<protein>
    <submittedName>
        <fullName evidence="13">Subtilase</fullName>
    </submittedName>
</protein>
<feature type="active site" description="Charge relay system" evidence="7 8">
    <location>
        <position position="624"/>
    </location>
</feature>
<dbReference type="CDD" id="cd07474">
    <property type="entry name" value="Peptidases_S8_subtilisin_Vpr-like"/>
    <property type="match status" value="1"/>
</dbReference>
<keyword evidence="6 8" id="KW-0720">Serine protease</keyword>
<dbReference type="InterPro" id="IPR034213">
    <property type="entry name" value="S8_Vpr-like"/>
</dbReference>
<keyword evidence="2" id="KW-0964">Secreted</keyword>
<dbReference type="GO" id="GO:0006508">
    <property type="term" value="P:proteolysis"/>
    <property type="evidence" value="ECO:0007669"/>
    <property type="project" value="UniProtKB-KW"/>
</dbReference>